<accession>A0A1J5T176</accession>
<keyword evidence="3" id="KW-0560">Oxidoreductase</keyword>
<organism evidence="3">
    <name type="scientific">mine drainage metagenome</name>
    <dbReference type="NCBI Taxonomy" id="410659"/>
    <lineage>
        <taxon>unclassified sequences</taxon>
        <taxon>metagenomes</taxon>
        <taxon>ecological metagenomes</taxon>
    </lineage>
</organism>
<dbReference type="Pfam" id="PF14691">
    <property type="entry name" value="Fer4_20"/>
    <property type="match status" value="1"/>
</dbReference>
<dbReference type="SUPFAM" id="SSF51971">
    <property type="entry name" value="Nucleotide-binding domain"/>
    <property type="match status" value="1"/>
</dbReference>
<dbReference type="GO" id="GO:0051536">
    <property type="term" value="F:iron-sulfur cluster binding"/>
    <property type="evidence" value="ECO:0007669"/>
    <property type="project" value="InterPro"/>
</dbReference>
<dbReference type="PRINTS" id="PR00419">
    <property type="entry name" value="ADXRDTASE"/>
</dbReference>
<dbReference type="InterPro" id="IPR028261">
    <property type="entry name" value="DPD_II"/>
</dbReference>
<evidence type="ECO:0000313" key="3">
    <source>
        <dbReference type="EMBL" id="OIR07596.1"/>
    </source>
</evidence>
<dbReference type="Pfam" id="PF07992">
    <property type="entry name" value="Pyr_redox_2"/>
    <property type="match status" value="1"/>
</dbReference>
<dbReference type="EMBL" id="MLJW01000036">
    <property type="protein sequence ID" value="OIR07596.1"/>
    <property type="molecule type" value="Genomic_DNA"/>
</dbReference>
<gene>
    <name evidence="3" type="primary">gltD_5</name>
    <name evidence="3" type="ORF">GALL_102590</name>
</gene>
<dbReference type="InterPro" id="IPR023753">
    <property type="entry name" value="FAD/NAD-binding_dom"/>
</dbReference>
<feature type="domain" description="FAD/NAD(P)-binding" evidence="1">
    <location>
        <begin position="176"/>
        <end position="483"/>
    </location>
</feature>
<comment type="caution">
    <text evidence="3">The sequence shown here is derived from an EMBL/GenBank/DDBJ whole genome shotgun (WGS) entry which is preliminary data.</text>
</comment>
<dbReference type="AlphaFoldDB" id="A0A1J5T176"/>
<dbReference type="InterPro" id="IPR009051">
    <property type="entry name" value="Helical_ferredxn"/>
</dbReference>
<sequence>MSYHSPEELSAKAKELIVEYIDKYDTLKPKERTQIPAQEMPTQDPFIRRTNLQEVAIGFSEDQARIEAMRCLQCIKKNCVQDCPVNINIPGFVNKIAHGDFEGAAQIIKETTLLPAICGRVCPQETQCQLHCAVGKALKDVDKSVAIGRLERFIADWERKNGKKVLPVVKPPTGKRVAVVGSGPAGLVVAADCKREGHHVTIFEAFHKLGGVLRYGIPEFRLPNDIIDQEIETLKQMGVEIKTNFVVGRTRKLIDLIEKDKYDAVFVGTGAGLPIFMGIEGENLVGVFSANEYLTRANLMRAFEKEKADTPIISSKKVAVLGGGNVAMDSARMAKRLGAEEVYVIYRRTEHEMPARKEEVAHAKEEGIEFHFLENAKRVIGDEHGCVTGIECVRFELGEPDESGRRRPIEIKNSEFIVEIDTVIVAIGNGSNPLISQTTPQIQVNKWGNVLVDKTQKTSLDKVFAGGDIVLGAATVILAMGEGRRAAASINNMIAQEMETEKAAKKSYVLQA</sequence>
<dbReference type="InterPro" id="IPR036188">
    <property type="entry name" value="FAD/NAD-bd_sf"/>
</dbReference>
<dbReference type="EC" id="1.4.1.13" evidence="3"/>
<dbReference type="GO" id="GO:0004355">
    <property type="term" value="F:glutamate synthase (NADPH) activity"/>
    <property type="evidence" value="ECO:0007669"/>
    <property type="project" value="UniProtKB-EC"/>
</dbReference>
<name>A0A1J5T176_9ZZZZ</name>
<proteinExistence type="predicted"/>
<reference evidence="3" key="1">
    <citation type="submission" date="2016-10" db="EMBL/GenBank/DDBJ databases">
        <title>Sequence of Gallionella enrichment culture.</title>
        <authorList>
            <person name="Poehlein A."/>
            <person name="Muehling M."/>
            <person name="Daniel R."/>
        </authorList>
    </citation>
    <scope>NUCLEOTIDE SEQUENCE</scope>
</reference>
<evidence type="ECO:0000259" key="2">
    <source>
        <dbReference type="Pfam" id="PF14691"/>
    </source>
</evidence>
<dbReference type="NCBIfam" id="TIGR01316">
    <property type="entry name" value="gltA"/>
    <property type="match status" value="1"/>
</dbReference>
<dbReference type="PANTHER" id="PTHR42783:SF3">
    <property type="entry name" value="GLUTAMATE SYNTHASE [NADPH] SMALL CHAIN-RELATED"/>
    <property type="match status" value="1"/>
</dbReference>
<dbReference type="SUPFAM" id="SSF46548">
    <property type="entry name" value="alpha-helical ferredoxin"/>
    <property type="match status" value="1"/>
</dbReference>
<dbReference type="PANTHER" id="PTHR42783">
    <property type="entry name" value="GLUTAMATE SYNTHASE [NADPH] SMALL CHAIN"/>
    <property type="match status" value="1"/>
</dbReference>
<protein>
    <submittedName>
        <fullName evidence="3">Glutamate synthase [NADPH] small chain</fullName>
        <ecNumber evidence="3">1.4.1.13</ecNumber>
    </submittedName>
</protein>
<dbReference type="InterPro" id="IPR006004">
    <property type="entry name" value="SudA-like"/>
</dbReference>
<dbReference type="Gene3D" id="1.10.1060.10">
    <property type="entry name" value="Alpha-helical ferredoxin"/>
    <property type="match status" value="1"/>
</dbReference>
<dbReference type="Gene3D" id="3.50.50.60">
    <property type="entry name" value="FAD/NAD(P)-binding domain"/>
    <property type="match status" value="2"/>
</dbReference>
<evidence type="ECO:0000259" key="1">
    <source>
        <dbReference type="Pfam" id="PF07992"/>
    </source>
</evidence>
<feature type="domain" description="Dihydroprymidine dehydrogenase" evidence="2">
    <location>
        <begin position="48"/>
        <end position="162"/>
    </location>
</feature>